<dbReference type="GeneID" id="93680245"/>
<reference evidence="2 3" key="1">
    <citation type="submission" date="2024-01" db="EMBL/GenBank/DDBJ databases">
        <title>Unpublished Manusciprt.</title>
        <authorList>
            <person name="Duman M."/>
            <person name="Valdes E.G."/>
            <person name="Ajmi N."/>
            <person name="Altun S."/>
            <person name="Saticioglu I.B."/>
        </authorList>
    </citation>
    <scope>NUCLEOTIDE SEQUENCE [LARGE SCALE GENOMIC DNA]</scope>
    <source>
        <strain evidence="2 3">139P</strain>
    </source>
</reference>
<feature type="chain" id="PRO_5045215135" description="Lipoprotein" evidence="1">
    <location>
        <begin position="23"/>
        <end position="152"/>
    </location>
</feature>
<evidence type="ECO:0000313" key="3">
    <source>
        <dbReference type="Proteomes" id="UP001329505"/>
    </source>
</evidence>
<keyword evidence="1" id="KW-0732">Signal</keyword>
<evidence type="ECO:0000256" key="1">
    <source>
        <dbReference type="SAM" id="SignalP"/>
    </source>
</evidence>
<gene>
    <name evidence="2" type="ORF">V0R55_01575</name>
</gene>
<keyword evidence="3" id="KW-1185">Reference proteome</keyword>
<evidence type="ECO:0000313" key="2">
    <source>
        <dbReference type="EMBL" id="MEE1878831.1"/>
    </source>
</evidence>
<organism evidence="2 3">
    <name type="scientific">Pseudomonas soli</name>
    <dbReference type="NCBI Taxonomy" id="1306993"/>
    <lineage>
        <taxon>Bacteria</taxon>
        <taxon>Pseudomonadati</taxon>
        <taxon>Pseudomonadota</taxon>
        <taxon>Gammaproteobacteria</taxon>
        <taxon>Pseudomonadales</taxon>
        <taxon>Pseudomonadaceae</taxon>
        <taxon>Pseudomonas</taxon>
    </lineage>
</organism>
<accession>A0ABU7GIT3</accession>
<dbReference type="PROSITE" id="PS51257">
    <property type="entry name" value="PROKAR_LIPOPROTEIN"/>
    <property type="match status" value="1"/>
</dbReference>
<name>A0ABU7GIT3_9PSED</name>
<proteinExistence type="predicted"/>
<sequence>MKARAIYVSIFMSLLVVSSFSACTSVPSTNSGHEIKVTTYTKIRMQGDNCLTVAGQGETLMCRETRNKMIDSIALGNLPRGHMKLCFQTESRVNALCIEGELDKEYRERFLISLRPLETSLLSPYQVTRSNRDLFDKIEFIQYSAPQGFAGK</sequence>
<protein>
    <recommendedName>
        <fullName evidence="4">Lipoprotein</fullName>
    </recommendedName>
</protein>
<feature type="signal peptide" evidence="1">
    <location>
        <begin position="1"/>
        <end position="22"/>
    </location>
</feature>
<evidence type="ECO:0008006" key="4">
    <source>
        <dbReference type="Google" id="ProtNLM"/>
    </source>
</evidence>
<dbReference type="EMBL" id="JAZDQQ010000001">
    <property type="protein sequence ID" value="MEE1878831.1"/>
    <property type="molecule type" value="Genomic_DNA"/>
</dbReference>
<dbReference type="Proteomes" id="UP001329505">
    <property type="component" value="Unassembled WGS sequence"/>
</dbReference>
<comment type="caution">
    <text evidence="2">The sequence shown here is derived from an EMBL/GenBank/DDBJ whole genome shotgun (WGS) entry which is preliminary data.</text>
</comment>
<dbReference type="RefSeq" id="WP_143067540.1">
    <property type="nucleotide sequence ID" value="NZ_CP128543.1"/>
</dbReference>